<feature type="disulfide bond" evidence="13">
    <location>
        <begin position="155"/>
        <end position="184"/>
    </location>
</feature>
<dbReference type="FunFam" id="2.60.120.830:FF:000001">
    <property type="entry name" value="A disintegrin and metalloproteinase with thrombospondin motifs 1"/>
    <property type="match status" value="1"/>
</dbReference>
<gene>
    <name evidence="16" type="ORF">B4U79_08733</name>
</gene>
<keyword evidence="3" id="KW-0272">Extracellular matrix</keyword>
<dbReference type="PRINTS" id="PR01857">
    <property type="entry name" value="ADAMTSFAMILY"/>
</dbReference>
<evidence type="ECO:0000256" key="10">
    <source>
        <dbReference type="ARBA" id="ARBA00023180"/>
    </source>
</evidence>
<sequence>MVVADSSMVNYHKGNLTNYLYELMTTVSDIYRDASIGNWIDIAVVQLGFMETYEREGSKVEAGVKLSEFCKWQAAHNYGSDDHPFHHDFAILLTRQNLCRSLTSCETLGMARMGEMCNPKQSCAIAQDNGLSAAFTIVHELGHVLNIPHDSEERCEHLIEKGAKYNVMAATIDYRSHLWNWSICAREYLTEFLDGGEGNCLLDKPKRNFLLEFKPKVEHIESRSHRQAFDENRQCRLAFGPQARICPYMPPCERLWCTNDDRSCRTHNLPWADYTLCGEKKWCMRGQCVQIERDRGAPIDGQWGEWSTFTPCTRSCGGGIQKSVRQCDNPKPSNNGRYCIGQRARYVSCNTQECPSETPGFRETQCAAFDDKKVKFYGLELLGKWVPHYVAGTRDSCKLYCRLKNKNVYYMLKSKVIDGTRCAKDSNDVCISGHCQKAGCDHVIGSKKIYDMCGVCGGDNSTCSFVKETFQPKKLEFGYNFVTLIPKGARNIEITQTSRDGTPNDNTYLALRSSNGTYLFNGNYAIDRYKHTIVYHGAEIDYNGAKEVIERINCTKAINEPLKVEVLLAGDLISPKVNYQYSISKSEKFRDIKNILYSSLEIDNLQQNCQTT</sequence>
<dbReference type="InterPro" id="IPR001590">
    <property type="entry name" value="Peptidase_M12B"/>
</dbReference>
<dbReference type="CDD" id="cd04273">
    <property type="entry name" value="ZnMc_ADAMTS_like"/>
    <property type="match status" value="1"/>
</dbReference>
<keyword evidence="5 12" id="KW-0479">Metal-binding</keyword>
<dbReference type="Pfam" id="PF00090">
    <property type="entry name" value="TSP_1"/>
    <property type="match status" value="1"/>
</dbReference>
<feature type="binding site" evidence="12">
    <location>
        <position position="203"/>
    </location>
    <ligand>
        <name>Ca(2+)</name>
        <dbReference type="ChEBI" id="CHEBI:29108"/>
        <label>1</label>
    </ligand>
</feature>
<dbReference type="Proteomes" id="UP000285301">
    <property type="component" value="Unassembled WGS sequence"/>
</dbReference>
<dbReference type="SUPFAM" id="SSF82895">
    <property type="entry name" value="TSP-1 type 1 repeat"/>
    <property type="match status" value="1"/>
</dbReference>
<dbReference type="GO" id="GO:0004222">
    <property type="term" value="F:metalloendopeptidase activity"/>
    <property type="evidence" value="ECO:0007669"/>
    <property type="project" value="InterPro"/>
</dbReference>
<dbReference type="InterPro" id="IPR024079">
    <property type="entry name" value="MetalloPept_cat_dom_sf"/>
</dbReference>
<dbReference type="GO" id="GO:0031012">
    <property type="term" value="C:extracellular matrix"/>
    <property type="evidence" value="ECO:0007669"/>
    <property type="project" value="TreeGrafter"/>
</dbReference>
<proteinExistence type="predicted"/>
<keyword evidence="12" id="KW-0106">Calcium</keyword>
<protein>
    <submittedName>
        <fullName evidence="16">Disintegrin and metalloproteinase with thrombospondin motifs 9-like protein</fullName>
    </submittedName>
</protein>
<feature type="binding site" evidence="12">
    <location>
        <position position="81"/>
    </location>
    <ligand>
        <name>Ca(2+)</name>
        <dbReference type="ChEBI" id="CHEBI:29108"/>
        <label>1</label>
    </ligand>
</feature>
<keyword evidence="6" id="KW-0378">Hydrolase</keyword>
<keyword evidence="7 12" id="KW-0862">Zinc</keyword>
<dbReference type="OrthoDB" id="412680at2759"/>
<dbReference type="InterPro" id="IPR013273">
    <property type="entry name" value="ADAMTS/ADAMTS-like"/>
</dbReference>
<organism evidence="16 17">
    <name type="scientific">Dinothrombium tinctorium</name>
    <dbReference type="NCBI Taxonomy" id="1965070"/>
    <lineage>
        <taxon>Eukaryota</taxon>
        <taxon>Metazoa</taxon>
        <taxon>Ecdysozoa</taxon>
        <taxon>Arthropoda</taxon>
        <taxon>Chelicerata</taxon>
        <taxon>Arachnida</taxon>
        <taxon>Acari</taxon>
        <taxon>Acariformes</taxon>
        <taxon>Trombidiformes</taxon>
        <taxon>Prostigmata</taxon>
        <taxon>Anystina</taxon>
        <taxon>Parasitengona</taxon>
        <taxon>Trombidioidea</taxon>
        <taxon>Trombidiidae</taxon>
        <taxon>Dinothrombium</taxon>
    </lineage>
</organism>
<evidence type="ECO:0000256" key="7">
    <source>
        <dbReference type="ARBA" id="ARBA00022833"/>
    </source>
</evidence>
<dbReference type="InterPro" id="IPR036383">
    <property type="entry name" value="TSP1_rpt_sf"/>
</dbReference>
<feature type="binding site" evidence="12">
    <location>
        <position position="203"/>
    </location>
    <ligand>
        <name>Ca(2+)</name>
        <dbReference type="ChEBI" id="CHEBI:29108"/>
        <label>2</label>
    </ligand>
</feature>
<dbReference type="InterPro" id="IPR000884">
    <property type="entry name" value="TSP1_rpt"/>
</dbReference>
<comment type="caution">
    <text evidence="16">The sequence shown here is derived from an EMBL/GenBank/DDBJ whole genome shotgun (WGS) entry which is preliminary data.</text>
</comment>
<keyword evidence="16" id="KW-0401">Integrin</keyword>
<dbReference type="GO" id="GO:0007229">
    <property type="term" value="P:integrin-mediated signaling pathway"/>
    <property type="evidence" value="ECO:0007669"/>
    <property type="project" value="UniProtKB-KW"/>
</dbReference>
<feature type="binding site" evidence="12">
    <location>
        <position position="81"/>
    </location>
    <ligand>
        <name>Ca(2+)</name>
        <dbReference type="ChEBI" id="CHEBI:29108"/>
        <label>2</label>
    </ligand>
</feature>
<feature type="binding site" evidence="12">
    <location>
        <position position="88"/>
    </location>
    <ligand>
        <name>Ca(2+)</name>
        <dbReference type="ChEBI" id="CHEBI:29108"/>
        <label>1</label>
    </ligand>
</feature>
<dbReference type="Gene3D" id="3.40.390.10">
    <property type="entry name" value="Collagenase (Catalytic Domain)"/>
    <property type="match status" value="1"/>
</dbReference>
<feature type="domain" description="Peptidase M12B" evidence="15">
    <location>
        <begin position="1"/>
        <end position="205"/>
    </location>
</feature>
<dbReference type="Gene3D" id="3.40.1620.60">
    <property type="match status" value="1"/>
</dbReference>
<feature type="binding site" evidence="12 14">
    <location>
        <position position="143"/>
    </location>
    <ligand>
        <name>Zn(2+)</name>
        <dbReference type="ChEBI" id="CHEBI:29105"/>
        <note>catalytic</note>
    </ligand>
</feature>
<evidence type="ECO:0000256" key="14">
    <source>
        <dbReference type="PROSITE-ProRule" id="PRU00276"/>
    </source>
</evidence>
<dbReference type="Pfam" id="PF01421">
    <property type="entry name" value="Reprolysin"/>
    <property type="match status" value="1"/>
</dbReference>
<comment type="cofactor">
    <cofactor evidence="12">
        <name>Zn(2+)</name>
        <dbReference type="ChEBI" id="CHEBI:29105"/>
    </cofactor>
    <text evidence="12">Binds 1 zinc ion per subunit.</text>
</comment>
<dbReference type="InterPro" id="IPR041645">
    <property type="entry name" value="ADAMTS_CR_2"/>
</dbReference>
<evidence type="ECO:0000256" key="9">
    <source>
        <dbReference type="ARBA" id="ARBA00023157"/>
    </source>
</evidence>
<dbReference type="Gene3D" id="2.20.100.10">
    <property type="entry name" value="Thrombospondin type-1 (TSP1) repeat"/>
    <property type="match status" value="1"/>
</dbReference>
<feature type="disulfide bond" evidence="13">
    <location>
        <begin position="312"/>
        <end position="349"/>
    </location>
</feature>
<dbReference type="InterPro" id="IPR010294">
    <property type="entry name" value="ADAMTS_spacer1"/>
</dbReference>
<feature type="disulfide bond" evidence="13">
    <location>
        <begin position="246"/>
        <end position="264"/>
    </location>
</feature>
<evidence type="ECO:0000256" key="8">
    <source>
        <dbReference type="ARBA" id="ARBA00023049"/>
    </source>
</evidence>
<dbReference type="InterPro" id="IPR050439">
    <property type="entry name" value="ADAMTS_ADAMTS-like"/>
</dbReference>
<dbReference type="PROSITE" id="PS50092">
    <property type="entry name" value="TSP1"/>
    <property type="match status" value="1"/>
</dbReference>
<evidence type="ECO:0000256" key="2">
    <source>
        <dbReference type="ARBA" id="ARBA00022525"/>
    </source>
</evidence>
<evidence type="ECO:0000256" key="11">
    <source>
        <dbReference type="PIRSR" id="PIRSR613273-1"/>
    </source>
</evidence>
<feature type="binding site" evidence="12">
    <location>
        <position position="200"/>
    </location>
    <ligand>
        <name>Ca(2+)</name>
        <dbReference type="ChEBI" id="CHEBI:29108"/>
        <label>1</label>
    </ligand>
</feature>
<dbReference type="Gene3D" id="2.60.120.830">
    <property type="match status" value="1"/>
</dbReference>
<feature type="binding site" evidence="12 14">
    <location>
        <position position="139"/>
    </location>
    <ligand>
        <name>Zn(2+)</name>
        <dbReference type="ChEBI" id="CHEBI:29105"/>
        <note>catalytic</note>
    </ligand>
</feature>
<dbReference type="Pfam" id="PF19236">
    <property type="entry name" value="ADAMTS_CR_3"/>
    <property type="match status" value="1"/>
</dbReference>
<feature type="disulfide bond" evidence="13">
    <location>
        <begin position="235"/>
        <end position="257"/>
    </location>
</feature>
<keyword evidence="4" id="KW-0645">Protease</keyword>
<feature type="disulfide bond" evidence="13">
    <location>
        <begin position="99"/>
        <end position="105"/>
    </location>
</feature>
<evidence type="ECO:0000313" key="17">
    <source>
        <dbReference type="Proteomes" id="UP000285301"/>
    </source>
</evidence>
<dbReference type="AlphaFoldDB" id="A0A3S3PET2"/>
<feature type="binding site" evidence="12 14">
    <location>
        <position position="149"/>
    </location>
    <ligand>
        <name>Zn(2+)</name>
        <dbReference type="ChEBI" id="CHEBI:29105"/>
        <note>catalytic</note>
    </ligand>
</feature>
<evidence type="ECO:0000256" key="6">
    <source>
        <dbReference type="ARBA" id="ARBA00022801"/>
    </source>
</evidence>
<evidence type="ECO:0000256" key="12">
    <source>
        <dbReference type="PIRSR" id="PIRSR613273-2"/>
    </source>
</evidence>
<comment type="caution">
    <text evidence="14">Lacks conserved residue(s) required for the propagation of feature annotation.</text>
</comment>
<feature type="active site" evidence="11 14">
    <location>
        <position position="140"/>
    </location>
</feature>
<keyword evidence="10" id="KW-0325">Glycoprotein</keyword>
<dbReference type="PROSITE" id="PS50215">
    <property type="entry name" value="ADAM_MEPRO"/>
    <property type="match status" value="1"/>
</dbReference>
<feature type="disulfide bond" evidence="13">
    <location>
        <begin position="277"/>
        <end position="288"/>
    </location>
</feature>
<dbReference type="InterPro" id="IPR045371">
    <property type="entry name" value="ADAMTS_CR_3"/>
</dbReference>
<keyword evidence="2" id="KW-0964">Secreted</keyword>
<dbReference type="PANTHER" id="PTHR13723:SF278">
    <property type="entry name" value="ADAM METALLOPEPTIDASE WITH THROMBOSPONDIN TYPE 1 MOTIF A, ISOFORM B"/>
    <property type="match status" value="1"/>
</dbReference>
<dbReference type="EMBL" id="NCKU01001906">
    <property type="protein sequence ID" value="RWS10942.1"/>
    <property type="molecule type" value="Genomic_DNA"/>
</dbReference>
<name>A0A3S3PET2_9ACAR</name>
<evidence type="ECO:0000259" key="15">
    <source>
        <dbReference type="PROSITE" id="PS50215"/>
    </source>
</evidence>
<dbReference type="PANTHER" id="PTHR13723">
    <property type="entry name" value="ADAMTS A DISINTEGRIN AND METALLOPROTEASE WITH THROMBOSPONDIN MOTIFS PROTEASE"/>
    <property type="match status" value="1"/>
</dbReference>
<dbReference type="SUPFAM" id="SSF55486">
    <property type="entry name" value="Metalloproteases ('zincins'), catalytic domain"/>
    <property type="match status" value="1"/>
</dbReference>
<evidence type="ECO:0000256" key="5">
    <source>
        <dbReference type="ARBA" id="ARBA00022723"/>
    </source>
</evidence>
<dbReference type="GO" id="GO:0006508">
    <property type="term" value="P:proteolysis"/>
    <property type="evidence" value="ECO:0007669"/>
    <property type="project" value="UniProtKB-KW"/>
</dbReference>
<keyword evidence="9 13" id="KW-1015">Disulfide bond</keyword>
<feature type="disulfide bond" evidence="13">
    <location>
        <begin position="327"/>
        <end position="339"/>
    </location>
</feature>
<feature type="disulfide bond" evidence="13">
    <location>
        <begin position="70"/>
        <end position="123"/>
    </location>
</feature>
<evidence type="ECO:0000313" key="16">
    <source>
        <dbReference type="EMBL" id="RWS10942.1"/>
    </source>
</evidence>
<evidence type="ECO:0000256" key="1">
    <source>
        <dbReference type="ARBA" id="ARBA00004498"/>
    </source>
</evidence>
<feature type="disulfide bond" evidence="13">
    <location>
        <begin position="252"/>
        <end position="283"/>
    </location>
</feature>
<dbReference type="GO" id="GO:0030198">
    <property type="term" value="P:extracellular matrix organization"/>
    <property type="evidence" value="ECO:0007669"/>
    <property type="project" value="InterPro"/>
</dbReference>
<reference evidence="16 17" key="1">
    <citation type="journal article" date="2018" name="Gigascience">
        <title>Genomes of trombidid mites reveal novel predicted allergens and laterally-transferred genes associated with secondary metabolism.</title>
        <authorList>
            <person name="Dong X."/>
            <person name="Chaisiri K."/>
            <person name="Xia D."/>
            <person name="Armstrong S.D."/>
            <person name="Fang Y."/>
            <person name="Donnelly M.J."/>
            <person name="Kadowaki T."/>
            <person name="McGarry J.W."/>
            <person name="Darby A.C."/>
            <person name="Makepeace B.L."/>
        </authorList>
    </citation>
    <scope>NUCLEOTIDE SEQUENCE [LARGE SCALE GENOMIC DNA]</scope>
    <source>
        <strain evidence="16">UoL-WK</strain>
    </source>
</reference>
<keyword evidence="17" id="KW-1185">Reference proteome</keyword>
<evidence type="ECO:0000256" key="13">
    <source>
        <dbReference type="PIRSR" id="PIRSR613273-3"/>
    </source>
</evidence>
<comment type="subcellular location">
    <subcellularLocation>
        <location evidence="1">Secreted</location>
        <location evidence="1">Extracellular space</location>
        <location evidence="1">Extracellular matrix</location>
    </subcellularLocation>
</comment>
<dbReference type="GO" id="GO:0046872">
    <property type="term" value="F:metal ion binding"/>
    <property type="evidence" value="ECO:0007669"/>
    <property type="project" value="UniProtKB-KW"/>
</dbReference>
<evidence type="ECO:0000256" key="3">
    <source>
        <dbReference type="ARBA" id="ARBA00022530"/>
    </source>
</evidence>
<accession>A0A3S3PET2</accession>
<dbReference type="SMART" id="SM00209">
    <property type="entry name" value="TSP1"/>
    <property type="match status" value="1"/>
</dbReference>
<feature type="disulfide bond" evidence="13">
    <location>
        <begin position="117"/>
        <end position="200"/>
    </location>
</feature>
<feature type="disulfide bond" evidence="13">
    <location>
        <begin position="316"/>
        <end position="354"/>
    </location>
</feature>
<keyword evidence="8" id="KW-0482">Metalloprotease</keyword>
<dbReference type="FunFam" id="2.20.100.10:FF:000006">
    <property type="entry name" value="A disintegrin and metalloproteinase with thrombospondin motifs 1"/>
    <property type="match status" value="1"/>
</dbReference>
<dbReference type="Pfam" id="PF05986">
    <property type="entry name" value="ADAMTS_spacer1"/>
    <property type="match status" value="1"/>
</dbReference>
<evidence type="ECO:0000256" key="4">
    <source>
        <dbReference type="ARBA" id="ARBA00022670"/>
    </source>
</evidence>
<dbReference type="Pfam" id="PF17771">
    <property type="entry name" value="ADAMTS_CR_2"/>
    <property type="match status" value="1"/>
</dbReference>